<protein>
    <recommendedName>
        <fullName evidence="3">ImmA/IrrE family metallo-endopeptidase</fullName>
    </recommendedName>
</protein>
<sequence length="128" mass="14556">MFGPWAITHERGIEVTRIPLRHLSGYTDGRRIWLDAHLTDVEAYCTLTHELIHLARGHNQHQPPAVEDRVRADTARLFVPWGAITGHAGSQLSFWHLAQEIGVTERVFSDRLQHASAEELQRLRHAGS</sequence>
<evidence type="ECO:0000313" key="1">
    <source>
        <dbReference type="EMBL" id="SMF30209.1"/>
    </source>
</evidence>
<organism evidence="1 2">
    <name type="scientific">Kocuria marina subsp. indica</name>
    <dbReference type="NCBI Taxonomy" id="1049583"/>
    <lineage>
        <taxon>Bacteria</taxon>
        <taxon>Bacillati</taxon>
        <taxon>Actinomycetota</taxon>
        <taxon>Actinomycetes</taxon>
        <taxon>Micrococcales</taxon>
        <taxon>Micrococcaceae</taxon>
        <taxon>Kocuria</taxon>
    </lineage>
</organism>
<keyword evidence="2" id="KW-1185">Reference proteome</keyword>
<evidence type="ECO:0000313" key="2">
    <source>
        <dbReference type="Proteomes" id="UP000192929"/>
    </source>
</evidence>
<reference evidence="2" key="1">
    <citation type="submission" date="2017-04" db="EMBL/GenBank/DDBJ databases">
        <authorList>
            <person name="Varghese N."/>
            <person name="Submissions S."/>
        </authorList>
    </citation>
    <scope>NUCLEOTIDE SEQUENCE [LARGE SCALE GENOMIC DNA]</scope>
    <source>
        <strain evidence="2">NIO-1021</strain>
    </source>
</reference>
<dbReference type="AlphaFoldDB" id="A0A1X7EAT8"/>
<dbReference type="Proteomes" id="UP000192929">
    <property type="component" value="Unassembled WGS sequence"/>
</dbReference>
<dbReference type="EMBL" id="FXAC01000026">
    <property type="protein sequence ID" value="SMF30209.1"/>
    <property type="molecule type" value="Genomic_DNA"/>
</dbReference>
<proteinExistence type="predicted"/>
<name>A0A1X7EAT8_9MICC</name>
<dbReference type="RefSeq" id="WP_085108660.1">
    <property type="nucleotide sequence ID" value="NZ_FXAC01000026.1"/>
</dbReference>
<accession>A0A1X7EAT8</accession>
<gene>
    <name evidence="1" type="ORF">SAMN06296028_1265</name>
</gene>
<evidence type="ECO:0008006" key="3">
    <source>
        <dbReference type="Google" id="ProtNLM"/>
    </source>
</evidence>